<keyword evidence="1" id="KW-0449">Lipoprotein</keyword>
<dbReference type="InterPro" id="IPR038706">
    <property type="entry name" value="Type_VI_SciN-like_sf"/>
</dbReference>
<dbReference type="Pfam" id="PF12790">
    <property type="entry name" value="T6SS-SciN"/>
    <property type="match status" value="1"/>
</dbReference>
<evidence type="ECO:0000313" key="2">
    <source>
        <dbReference type="Proteomes" id="UP001246473"/>
    </source>
</evidence>
<dbReference type="PANTHER" id="PTHR37625:SF4">
    <property type="entry name" value="OUTER MEMBRANE LIPOPROTEIN"/>
    <property type="match status" value="1"/>
</dbReference>
<dbReference type="AlphaFoldDB" id="A0AAP5Q2V0"/>
<organism evidence="1 2">
    <name type="scientific">Paraburkholderia fungorum</name>
    <dbReference type="NCBI Taxonomy" id="134537"/>
    <lineage>
        <taxon>Bacteria</taxon>
        <taxon>Pseudomonadati</taxon>
        <taxon>Pseudomonadota</taxon>
        <taxon>Betaproteobacteria</taxon>
        <taxon>Burkholderiales</taxon>
        <taxon>Burkholderiaceae</taxon>
        <taxon>Paraburkholderia</taxon>
    </lineage>
</organism>
<proteinExistence type="predicted"/>
<reference evidence="1" key="1">
    <citation type="submission" date="2022-08" db="EMBL/GenBank/DDBJ databases">
        <authorList>
            <person name="Kim S.-J."/>
        </authorList>
    </citation>
    <scope>NUCLEOTIDE SEQUENCE</scope>
    <source>
        <strain evidence="1">KJ</strain>
    </source>
</reference>
<dbReference type="EMBL" id="JANSLM010000001">
    <property type="protein sequence ID" value="MDT8836138.1"/>
    <property type="molecule type" value="Genomic_DNA"/>
</dbReference>
<gene>
    <name evidence="1" type="primary">tssJ</name>
    <name evidence="1" type="ORF">ParKJ_01770</name>
</gene>
<accession>A0AAP5Q2V0</accession>
<dbReference type="RefSeq" id="WP_106351537.1">
    <property type="nucleotide sequence ID" value="NZ_JANSLM010000001.1"/>
</dbReference>
<comment type="caution">
    <text evidence="1">The sequence shown here is derived from an EMBL/GenBank/DDBJ whole genome shotgun (WGS) entry which is preliminary data.</text>
</comment>
<dbReference type="NCBIfam" id="TIGR03352">
    <property type="entry name" value="VI_chp_3"/>
    <property type="match status" value="1"/>
</dbReference>
<dbReference type="InterPro" id="IPR017734">
    <property type="entry name" value="T6SS_SciN"/>
</dbReference>
<protein>
    <submittedName>
        <fullName evidence="1">Type VI secretion system lipoprotein TssJ</fullName>
    </submittedName>
</protein>
<evidence type="ECO:0000313" key="1">
    <source>
        <dbReference type="EMBL" id="MDT8836138.1"/>
    </source>
</evidence>
<sequence length="215" mass="22736">MKTRSPLDLFHRSLAIPCESVPAARPRAAGHMRRLLVLGAAGSLLAGCGMMDKLPLIGKAKPPPPPPVPATPQPQLIDVTLKASVELNPDITGRPSPLAVRLYQLKSASKFANADFFALFDHDSALLGADLLAREDLLIEPGTSRTAVLERAKELRQVAVLAAYRDVDSASWRAVIDVWPAEVKQVEVRLEALGVAIARGAAPAVAASQGGAPHS</sequence>
<dbReference type="Proteomes" id="UP001246473">
    <property type="component" value="Unassembled WGS sequence"/>
</dbReference>
<dbReference type="Gene3D" id="2.60.40.4150">
    <property type="entry name" value="Type VI secretion system, lipoprotein SciN"/>
    <property type="match status" value="1"/>
</dbReference>
<dbReference type="PANTHER" id="PTHR37625">
    <property type="entry name" value="OUTER MEMBRANE LIPOPROTEIN-RELATED"/>
    <property type="match status" value="1"/>
</dbReference>
<name>A0AAP5Q2V0_9BURK</name>